<dbReference type="InterPro" id="IPR027417">
    <property type="entry name" value="P-loop_NTPase"/>
</dbReference>
<evidence type="ECO:0008006" key="8">
    <source>
        <dbReference type="Google" id="ProtNLM"/>
    </source>
</evidence>
<comment type="similarity">
    <text evidence="1">Belongs to the small GTPase superfamily. Rab family.</text>
</comment>
<dbReference type="GO" id="GO:0000329">
    <property type="term" value="C:fungal-type vacuole membrane"/>
    <property type="evidence" value="ECO:0007669"/>
    <property type="project" value="TreeGrafter"/>
</dbReference>
<evidence type="ECO:0000256" key="3">
    <source>
        <dbReference type="ARBA" id="ARBA00023134"/>
    </source>
</evidence>
<reference evidence="6" key="1">
    <citation type="submission" date="2020-11" db="EMBL/GenBank/DDBJ databases">
        <authorList>
            <person name="Koelle M."/>
            <person name="Horta M.A.C."/>
            <person name="Nowrousian M."/>
            <person name="Ohm R.A."/>
            <person name="Benz P."/>
            <person name="Pilgard A."/>
        </authorList>
    </citation>
    <scope>NUCLEOTIDE SEQUENCE</scope>
    <source>
        <strain evidence="6">FPRL280</strain>
    </source>
</reference>
<comment type="caution">
    <text evidence="6">The sequence shown here is derived from an EMBL/GenBank/DDBJ whole genome shotgun (WGS) entry which is preliminary data.</text>
</comment>
<dbReference type="GO" id="GO:0005770">
    <property type="term" value="C:late endosome"/>
    <property type="evidence" value="ECO:0007669"/>
    <property type="project" value="TreeGrafter"/>
</dbReference>
<dbReference type="GO" id="GO:0032889">
    <property type="term" value="P:regulation of vacuole fusion, non-autophagic"/>
    <property type="evidence" value="ECO:0007669"/>
    <property type="project" value="TreeGrafter"/>
</dbReference>
<keyword evidence="4" id="KW-0449">Lipoprotein</keyword>
<keyword evidence="4" id="KW-0636">Prenylation</keyword>
<evidence type="ECO:0000256" key="1">
    <source>
        <dbReference type="ARBA" id="ARBA00006270"/>
    </source>
</evidence>
<dbReference type="SMART" id="SM00174">
    <property type="entry name" value="RHO"/>
    <property type="match status" value="1"/>
</dbReference>
<dbReference type="SMART" id="SM00176">
    <property type="entry name" value="RAN"/>
    <property type="match status" value="1"/>
</dbReference>
<evidence type="ECO:0000313" key="7">
    <source>
        <dbReference type="Proteomes" id="UP000639403"/>
    </source>
</evidence>
<dbReference type="Pfam" id="PF00071">
    <property type="entry name" value="Ras"/>
    <property type="match status" value="1"/>
</dbReference>
<keyword evidence="2" id="KW-0547">Nucleotide-binding</keyword>
<dbReference type="GO" id="GO:0003924">
    <property type="term" value="F:GTPase activity"/>
    <property type="evidence" value="ECO:0007669"/>
    <property type="project" value="InterPro"/>
</dbReference>
<dbReference type="PROSITE" id="PS51419">
    <property type="entry name" value="RAB"/>
    <property type="match status" value="1"/>
</dbReference>
<dbReference type="GO" id="GO:0005525">
    <property type="term" value="F:GTP binding"/>
    <property type="evidence" value="ECO:0007669"/>
    <property type="project" value="UniProtKB-KW"/>
</dbReference>
<dbReference type="CDD" id="cd00154">
    <property type="entry name" value="Rab"/>
    <property type="match status" value="1"/>
</dbReference>
<dbReference type="InterPro" id="IPR005225">
    <property type="entry name" value="Small_GTP-bd"/>
</dbReference>
<evidence type="ECO:0000256" key="4">
    <source>
        <dbReference type="ARBA" id="ARBA00023289"/>
    </source>
</evidence>
<dbReference type="PANTHER" id="PTHR47981">
    <property type="entry name" value="RAB FAMILY"/>
    <property type="match status" value="1"/>
</dbReference>
<dbReference type="FunFam" id="3.40.50.300:FF:001447">
    <property type="entry name" value="Ras-related protein Rab-1B"/>
    <property type="match status" value="1"/>
</dbReference>
<organism evidence="6 7">
    <name type="scientific">Rhodonia placenta</name>
    <dbReference type="NCBI Taxonomy" id="104341"/>
    <lineage>
        <taxon>Eukaryota</taxon>
        <taxon>Fungi</taxon>
        <taxon>Dikarya</taxon>
        <taxon>Basidiomycota</taxon>
        <taxon>Agaricomycotina</taxon>
        <taxon>Agaricomycetes</taxon>
        <taxon>Polyporales</taxon>
        <taxon>Adustoporiaceae</taxon>
        <taxon>Rhodonia</taxon>
    </lineage>
</organism>
<evidence type="ECO:0000313" key="6">
    <source>
        <dbReference type="EMBL" id="KAF9808591.1"/>
    </source>
</evidence>
<dbReference type="PRINTS" id="PR00449">
    <property type="entry name" value="RASTRNSFRMNG"/>
</dbReference>
<dbReference type="PROSITE" id="PS51421">
    <property type="entry name" value="RAS"/>
    <property type="match status" value="1"/>
</dbReference>
<keyword evidence="3" id="KW-0342">GTP-binding</keyword>
<dbReference type="Gene3D" id="3.40.50.300">
    <property type="entry name" value="P-loop containing nucleotide triphosphate hydrolases"/>
    <property type="match status" value="1"/>
</dbReference>
<proteinExistence type="inferred from homology"/>
<accession>A0A8H7TZB4</accession>
<protein>
    <recommendedName>
        <fullName evidence="8">Ras-domain-containing protein</fullName>
    </recommendedName>
</protein>
<sequence length="380" mass="41173">MRTIKVVVIGASGVGKTSLRSQYVSGRFTTGYRATIGADFITKSLPHHSALDETITLQIWDTAGQERFSSLSSAFFRGADAAILMFDVNQPDTLQALQRWWSDFREKAPVPDDELEDFCCVVVGNKIDVPETQGSRVSESGALNLIDELVPPSSPPPPIIDIQTIPENAVSENTNGHSPPASKSIDIHARRRRSVSKSRSHSRSTLFRGGTLGTMTTTHSIYHTPSSSLFDTFESALSSPARTAAASAATSAASSPSYSPPHGPRRQASASSLSSVPTITPSLFLRDRATTASTTPGSASDSFHLPPPADRRPKLFFASAKTGEHVAEVFEYVARRVVMRWEYEEALDARTLHMQEADDTIRLTHAHADRTRTIASCCGS</sequence>
<gene>
    <name evidence="6" type="ORF">IEO21_07807</name>
</gene>
<dbReference type="SMART" id="SM00175">
    <property type="entry name" value="RAB"/>
    <property type="match status" value="1"/>
</dbReference>
<dbReference type="SUPFAM" id="SSF52540">
    <property type="entry name" value="P-loop containing nucleoside triphosphate hydrolases"/>
    <property type="match status" value="1"/>
</dbReference>
<dbReference type="NCBIfam" id="TIGR00231">
    <property type="entry name" value="small_GTP"/>
    <property type="match status" value="1"/>
</dbReference>
<name>A0A8H7TZB4_9APHY</name>
<reference evidence="6" key="2">
    <citation type="journal article" name="Front. Microbiol.">
        <title>Degradative Capacity of Two Strains of Rhodonia placenta: From Phenotype to Genotype.</title>
        <authorList>
            <person name="Kolle M."/>
            <person name="Horta M.A.C."/>
            <person name="Nowrousian M."/>
            <person name="Ohm R.A."/>
            <person name="Benz J.P."/>
            <person name="Pilgard A."/>
        </authorList>
    </citation>
    <scope>NUCLEOTIDE SEQUENCE</scope>
    <source>
        <strain evidence="6">FPRL280</strain>
    </source>
</reference>
<feature type="compositionally biased region" description="Basic residues" evidence="5">
    <location>
        <begin position="189"/>
        <end position="202"/>
    </location>
</feature>
<evidence type="ECO:0000256" key="2">
    <source>
        <dbReference type="ARBA" id="ARBA00022741"/>
    </source>
</evidence>
<dbReference type="InterPro" id="IPR001806">
    <property type="entry name" value="Small_GTPase"/>
</dbReference>
<dbReference type="SMART" id="SM00173">
    <property type="entry name" value="RAS"/>
    <property type="match status" value="1"/>
</dbReference>
<feature type="region of interest" description="Disordered" evidence="5">
    <location>
        <begin position="170"/>
        <end position="219"/>
    </location>
</feature>
<dbReference type="Proteomes" id="UP000639403">
    <property type="component" value="Unassembled WGS sequence"/>
</dbReference>
<evidence type="ECO:0000256" key="5">
    <source>
        <dbReference type="SAM" id="MobiDB-lite"/>
    </source>
</evidence>
<dbReference type="EMBL" id="JADOXO010000237">
    <property type="protein sequence ID" value="KAF9808591.1"/>
    <property type="molecule type" value="Genomic_DNA"/>
</dbReference>
<feature type="region of interest" description="Disordered" evidence="5">
    <location>
        <begin position="252"/>
        <end position="275"/>
    </location>
</feature>
<dbReference type="AlphaFoldDB" id="A0A8H7TZB4"/>
<dbReference type="PANTHER" id="PTHR47981:SF20">
    <property type="entry name" value="RAS-RELATED PROTEIN RAB-7A"/>
    <property type="match status" value="1"/>
</dbReference>